<dbReference type="Proteomes" id="UP000571084">
    <property type="component" value="Unassembled WGS sequence"/>
</dbReference>
<dbReference type="EMBL" id="JACHHQ010000001">
    <property type="protein sequence ID" value="MBB5198487.1"/>
    <property type="molecule type" value="Genomic_DNA"/>
</dbReference>
<dbReference type="InterPro" id="IPR006522">
    <property type="entry name" value="Phage_virion_morphogenesis"/>
</dbReference>
<dbReference type="Pfam" id="PF05069">
    <property type="entry name" value="Phage_tail_S"/>
    <property type="match status" value="1"/>
</dbReference>
<dbReference type="AlphaFoldDB" id="A0A840RJW6"/>
<accession>A0A840RJW6</accession>
<sequence length="190" mass="20951">MAGSTFEFTFDSQRATASLGKAYRALTNPAELQRDIGEYLLRSTRNRFNEQAAPDGTAWEALSSRYKNRKRKNKDKILTLDGYLRGAGLRYQLDGADVLMGSNRPYAAIHQFGGDISIPARSQYAFFRQAPDGSVGNLFVKKKKSNFAQRVTIGAHVIHMPARPFLGLSVADEEELVQLGLDHIGNAVAG</sequence>
<dbReference type="NCBIfam" id="TIGR01635">
    <property type="entry name" value="tail_comp_S"/>
    <property type="match status" value="1"/>
</dbReference>
<proteinExistence type="predicted"/>
<comment type="caution">
    <text evidence="1">The sequence shown here is derived from an EMBL/GenBank/DDBJ whole genome shotgun (WGS) entry which is preliminary data.</text>
</comment>
<gene>
    <name evidence="1" type="ORF">HNR39_000297</name>
</gene>
<evidence type="ECO:0000313" key="1">
    <source>
        <dbReference type="EMBL" id="MBB5198487.1"/>
    </source>
</evidence>
<organism evidence="1 2">
    <name type="scientific">Glaciimonas immobilis</name>
    <dbReference type="NCBI Taxonomy" id="728004"/>
    <lineage>
        <taxon>Bacteria</taxon>
        <taxon>Pseudomonadati</taxon>
        <taxon>Pseudomonadota</taxon>
        <taxon>Betaproteobacteria</taxon>
        <taxon>Burkholderiales</taxon>
        <taxon>Oxalobacteraceae</taxon>
        <taxon>Glaciimonas</taxon>
    </lineage>
</organism>
<name>A0A840RJW6_9BURK</name>
<reference evidence="1 2" key="1">
    <citation type="submission" date="2020-08" db="EMBL/GenBank/DDBJ databases">
        <title>Genomic Encyclopedia of Type Strains, Phase IV (KMG-IV): sequencing the most valuable type-strain genomes for metagenomic binning, comparative biology and taxonomic classification.</title>
        <authorList>
            <person name="Goeker M."/>
        </authorList>
    </citation>
    <scope>NUCLEOTIDE SEQUENCE [LARGE SCALE GENOMIC DNA]</scope>
    <source>
        <strain evidence="1 2">DSM 23240</strain>
    </source>
</reference>
<evidence type="ECO:0000313" key="2">
    <source>
        <dbReference type="Proteomes" id="UP000571084"/>
    </source>
</evidence>
<keyword evidence="2" id="KW-1185">Reference proteome</keyword>
<protein>
    <submittedName>
        <fullName evidence="1">Phage virion morphogenesis protein</fullName>
    </submittedName>
</protein>
<dbReference type="RefSeq" id="WP_168052503.1">
    <property type="nucleotide sequence ID" value="NZ_JAAOZT010000002.1"/>
</dbReference>